<gene>
    <name evidence="2" type="ORF">B9Z65_7109</name>
</gene>
<dbReference type="Proteomes" id="UP000243723">
    <property type="component" value="Unassembled WGS sequence"/>
</dbReference>
<evidence type="ECO:0000256" key="1">
    <source>
        <dbReference type="SAM" id="MobiDB-lite"/>
    </source>
</evidence>
<feature type="compositionally biased region" description="Basic and acidic residues" evidence="1">
    <location>
        <begin position="536"/>
        <end position="553"/>
    </location>
</feature>
<feature type="region of interest" description="Disordered" evidence="1">
    <location>
        <begin position="166"/>
        <end position="553"/>
    </location>
</feature>
<name>A0A2P7Z4L2_9PEZI</name>
<protein>
    <submittedName>
        <fullName evidence="2">Dynactin, isoform</fullName>
    </submittedName>
</protein>
<organism evidence="2 3">
    <name type="scientific">Elsinoe australis</name>
    <dbReference type="NCBI Taxonomy" id="40998"/>
    <lineage>
        <taxon>Eukaryota</taxon>
        <taxon>Fungi</taxon>
        <taxon>Dikarya</taxon>
        <taxon>Ascomycota</taxon>
        <taxon>Pezizomycotina</taxon>
        <taxon>Dothideomycetes</taxon>
        <taxon>Dothideomycetidae</taxon>
        <taxon>Myriangiales</taxon>
        <taxon>Elsinoaceae</taxon>
        <taxon>Elsinoe</taxon>
    </lineage>
</organism>
<feature type="compositionally biased region" description="Pro residues" evidence="1">
    <location>
        <begin position="333"/>
        <end position="348"/>
    </location>
</feature>
<evidence type="ECO:0000313" key="2">
    <source>
        <dbReference type="EMBL" id="PSK43155.1"/>
    </source>
</evidence>
<sequence length="587" mass="67943">MSGPYYGEMPPTPPGINQFRPSYPPMEVPLRPILRQARVVQDEVEFNEVVKEKKPKDKIKSEFRGFNIQKINGKFDVADRTESVFSQADLAKEALKSYDKHGRSTALKKYWELSDNKRSQVDALLQRTRDEEKKADAEWSLAHLQTFNDKTKSGRDAKISRIFVILRRHGKDEEQKGSASKDGDKKASKEQKSEKESRSCKDKPQYPSVRGEVVDINKPQSKPSDKKDKKDKGEGKTKPKDDPPSEEEDYDLDPPIIQVFPDQRSPPPPPMPREPRIINPDIYEPTYPGPFFGEVPQTPAPKPNPIHHPYVPHVPQTYPRPQPPPHLHDPFPPRRPPTPPIARYPLPTPRHSNPSVVSSSSCSSDPLFSDLGSEYTDFSGPSGWGRGGRYRREQRGVREEDFVRYTPRRGGERGRDDRRDDDRRRYGEGRRDASRHRDEGGERDRDAPRRRSGERGYDRDRDRDYSPDRRDRRPSPDRRDDRRRISPGRYDRDRDYRYDGRRASPGRVEDRRREEPRRFIEEGRRSGPSSALGSRGGDDGASRYGRGGREQIDDLVRRVYEDEREEEILARVEEGVRAGIRAERSRR</sequence>
<feature type="compositionally biased region" description="Low complexity" evidence="1">
    <location>
        <begin position="349"/>
        <end position="371"/>
    </location>
</feature>
<dbReference type="OrthoDB" id="3440029at2759"/>
<dbReference type="EMBL" id="NHZQ01000331">
    <property type="protein sequence ID" value="PSK43155.1"/>
    <property type="molecule type" value="Genomic_DNA"/>
</dbReference>
<feature type="compositionally biased region" description="Basic and acidic residues" evidence="1">
    <location>
        <begin position="170"/>
        <end position="204"/>
    </location>
</feature>
<feature type="compositionally biased region" description="Basic and acidic residues" evidence="1">
    <location>
        <begin position="223"/>
        <end position="243"/>
    </location>
</feature>
<proteinExistence type="predicted"/>
<dbReference type="AlphaFoldDB" id="A0A2P7Z4L2"/>
<accession>A0A2P7Z4L2</accession>
<evidence type="ECO:0000313" key="3">
    <source>
        <dbReference type="Proteomes" id="UP000243723"/>
    </source>
</evidence>
<reference evidence="2 3" key="1">
    <citation type="submission" date="2017-05" db="EMBL/GenBank/DDBJ databases">
        <title>Draft genome sequence of Elsinoe australis.</title>
        <authorList>
            <person name="Cheng Q."/>
        </authorList>
    </citation>
    <scope>NUCLEOTIDE SEQUENCE [LARGE SCALE GENOMIC DNA]</scope>
    <source>
        <strain evidence="2 3">NL1</strain>
    </source>
</reference>
<keyword evidence="3" id="KW-1185">Reference proteome</keyword>
<feature type="compositionally biased region" description="Basic and acidic residues" evidence="1">
    <location>
        <begin position="390"/>
        <end position="525"/>
    </location>
</feature>
<comment type="caution">
    <text evidence="2">The sequence shown here is derived from an EMBL/GenBank/DDBJ whole genome shotgun (WGS) entry which is preliminary data.</text>
</comment>